<dbReference type="Pfam" id="PF06727">
    <property type="entry name" value="DUF1207"/>
    <property type="match status" value="1"/>
</dbReference>
<protein>
    <recommendedName>
        <fullName evidence="3">DUF1207 domain-containing protein</fullName>
    </recommendedName>
</protein>
<gene>
    <name evidence="1" type="ORF">SAMN06265222_10964</name>
</gene>
<evidence type="ECO:0008006" key="3">
    <source>
        <dbReference type="Google" id="ProtNLM"/>
    </source>
</evidence>
<accession>A0ABY1QE74</accession>
<dbReference type="EMBL" id="FXUG01000009">
    <property type="protein sequence ID" value="SMP65492.1"/>
    <property type="molecule type" value="Genomic_DNA"/>
</dbReference>
<sequence>MLGGNPRRNHILSRWIYKLAVGVVLAFLFIGTAPSMLCAQEDGFGLHGANDQVISDLASLGLPENSTLIEVSDRSPFQVAGHHPSSTSSDSRQWHLLPDGLLWDPYLAGPHESRMSLVIHQRTDDHQGYFWDSTLGGRVGLLRYGTDGSRGAQGWQWDLEGGVITRLNLEEAEDVESMDFRFGTLITMADGPWSAKFGYFHISSHVGDEYLLRNPTHVRVNYVTESLITGVSYQKSDALRLYGEAALAVKASGGAKPWQFQTGAEFIPPVTVAKKGGPFAAMNIDIREAVGFHPTFTLQTGWQWQGQQSGRRFRAGFQYLNGYTPQFSFFEDKEQSIGTGIWFDY</sequence>
<comment type="caution">
    <text evidence="1">The sequence shown here is derived from an EMBL/GenBank/DDBJ whole genome shotgun (WGS) entry which is preliminary data.</text>
</comment>
<evidence type="ECO:0000313" key="2">
    <source>
        <dbReference type="Proteomes" id="UP001158067"/>
    </source>
</evidence>
<organism evidence="1 2">
    <name type="scientific">Neorhodopirellula lusitana</name>
    <dbReference type="NCBI Taxonomy" id="445327"/>
    <lineage>
        <taxon>Bacteria</taxon>
        <taxon>Pseudomonadati</taxon>
        <taxon>Planctomycetota</taxon>
        <taxon>Planctomycetia</taxon>
        <taxon>Pirellulales</taxon>
        <taxon>Pirellulaceae</taxon>
        <taxon>Neorhodopirellula</taxon>
    </lineage>
</organism>
<keyword evidence="2" id="KW-1185">Reference proteome</keyword>
<evidence type="ECO:0000313" key="1">
    <source>
        <dbReference type="EMBL" id="SMP65492.1"/>
    </source>
</evidence>
<dbReference type="Proteomes" id="UP001158067">
    <property type="component" value="Unassembled WGS sequence"/>
</dbReference>
<proteinExistence type="predicted"/>
<name>A0ABY1QE74_9BACT</name>
<reference evidence="1 2" key="1">
    <citation type="submission" date="2017-05" db="EMBL/GenBank/DDBJ databases">
        <authorList>
            <person name="Varghese N."/>
            <person name="Submissions S."/>
        </authorList>
    </citation>
    <scope>NUCLEOTIDE SEQUENCE [LARGE SCALE GENOMIC DNA]</scope>
    <source>
        <strain evidence="1 2">DSM 25457</strain>
    </source>
</reference>
<dbReference type="InterPro" id="IPR009599">
    <property type="entry name" value="DUF1207"/>
</dbReference>